<sequence>MPTIRLPALLAAAFAAVLSFQTQAATKDHFSVCWTIYA</sequence>
<keyword evidence="1" id="KW-0732">Signal</keyword>
<protein>
    <submittedName>
        <fullName evidence="2">Lipid kinase</fullName>
    </submittedName>
</protein>
<proteinExistence type="predicted"/>
<feature type="signal peptide" evidence="1">
    <location>
        <begin position="1"/>
        <end position="24"/>
    </location>
</feature>
<organism evidence="2 3">
    <name type="scientific">Pseudomonas edaphica</name>
    <dbReference type="NCBI Taxonomy" id="2006980"/>
    <lineage>
        <taxon>Bacteria</taxon>
        <taxon>Pseudomonadati</taxon>
        <taxon>Pseudomonadota</taxon>
        <taxon>Gammaproteobacteria</taxon>
        <taxon>Pseudomonadales</taxon>
        <taxon>Pseudomonadaceae</taxon>
        <taxon>Pseudomonas</taxon>
    </lineage>
</organism>
<evidence type="ECO:0000256" key="1">
    <source>
        <dbReference type="SAM" id="SignalP"/>
    </source>
</evidence>
<keyword evidence="2" id="KW-0808">Transferase</keyword>
<comment type="caution">
    <text evidence="2">The sequence shown here is derived from an EMBL/GenBank/DDBJ whole genome shotgun (WGS) entry which is preliminary data.</text>
</comment>
<feature type="non-terminal residue" evidence="2">
    <location>
        <position position="38"/>
    </location>
</feature>
<dbReference type="EMBL" id="VBVZ01000705">
    <property type="protein sequence ID" value="TLG87768.1"/>
    <property type="molecule type" value="Genomic_DNA"/>
</dbReference>
<evidence type="ECO:0000313" key="3">
    <source>
        <dbReference type="Proteomes" id="UP000304941"/>
    </source>
</evidence>
<feature type="chain" id="PRO_5046878955" evidence="1">
    <location>
        <begin position="25"/>
        <end position="38"/>
    </location>
</feature>
<evidence type="ECO:0000313" key="2">
    <source>
        <dbReference type="EMBL" id="TLG87768.1"/>
    </source>
</evidence>
<keyword evidence="2" id="KW-0418">Kinase</keyword>
<accession>A0ABY2TWH2</accession>
<dbReference type="Proteomes" id="UP000304941">
    <property type="component" value="Unassembled WGS sequence"/>
</dbReference>
<reference evidence="2 3" key="1">
    <citation type="submission" date="2019-05" db="EMBL/GenBank/DDBJ databases">
        <title>Pseudomonas edaphica sp. nov., isolated from rhizospheric soil of Cistus ladanifer L. in Spain.</title>
        <authorList>
            <person name="Peix A."/>
        </authorList>
    </citation>
    <scope>NUCLEOTIDE SEQUENCE [LARGE SCALE GENOMIC DNA]</scope>
    <source>
        <strain evidence="2 3">RD25</strain>
    </source>
</reference>
<name>A0ABY2TWH2_9PSED</name>
<keyword evidence="3" id="KW-1185">Reference proteome</keyword>
<dbReference type="GO" id="GO:0016301">
    <property type="term" value="F:kinase activity"/>
    <property type="evidence" value="ECO:0007669"/>
    <property type="project" value="UniProtKB-KW"/>
</dbReference>
<gene>
    <name evidence="2" type="ORF">FEM54_29260</name>
</gene>